<evidence type="ECO:0000259" key="2">
    <source>
        <dbReference type="Pfam" id="PF13763"/>
    </source>
</evidence>
<proteinExistence type="predicted"/>
<evidence type="ECO:0000313" key="4">
    <source>
        <dbReference type="Proteomes" id="UP000588017"/>
    </source>
</evidence>
<keyword evidence="4" id="KW-1185">Reference proteome</keyword>
<organism evidence="3 4">
    <name type="scientific">Chelatococcus composti</name>
    <dbReference type="NCBI Taxonomy" id="1743235"/>
    <lineage>
        <taxon>Bacteria</taxon>
        <taxon>Pseudomonadati</taxon>
        <taxon>Pseudomonadota</taxon>
        <taxon>Alphaproteobacteria</taxon>
        <taxon>Hyphomicrobiales</taxon>
        <taxon>Chelatococcaceae</taxon>
        <taxon>Chelatococcus</taxon>
    </lineage>
</organism>
<name>A0A841KB40_9HYPH</name>
<gene>
    <name evidence="3" type="ORF">HNQ73_003369</name>
</gene>
<dbReference type="EMBL" id="JACHEH010000010">
    <property type="protein sequence ID" value="MBB6169717.1"/>
    <property type="molecule type" value="Genomic_DNA"/>
</dbReference>
<sequence>MNHPSPQAARPRRAGRRPNGPEARRAYERYLELARGEERSGHRIEAERFYQFAEHYLRVSKEAGEH</sequence>
<dbReference type="AlphaFoldDB" id="A0A841KB40"/>
<protein>
    <recommendedName>
        <fullName evidence="2">DUF4167 domain-containing protein</fullName>
    </recommendedName>
</protein>
<dbReference type="InterPro" id="IPR025430">
    <property type="entry name" value="DUF4167"/>
</dbReference>
<dbReference type="Pfam" id="PF13763">
    <property type="entry name" value="DUF4167"/>
    <property type="match status" value="1"/>
</dbReference>
<accession>A0A841KB40</accession>
<feature type="region of interest" description="Disordered" evidence="1">
    <location>
        <begin position="1"/>
        <end position="25"/>
    </location>
</feature>
<dbReference type="RefSeq" id="WP_183336341.1">
    <property type="nucleotide sequence ID" value="NZ_BMHX01000003.1"/>
</dbReference>
<reference evidence="3 4" key="1">
    <citation type="submission" date="2020-08" db="EMBL/GenBank/DDBJ databases">
        <title>Genomic Encyclopedia of Type Strains, Phase IV (KMG-IV): sequencing the most valuable type-strain genomes for metagenomic binning, comparative biology and taxonomic classification.</title>
        <authorList>
            <person name="Goeker M."/>
        </authorList>
    </citation>
    <scope>NUCLEOTIDE SEQUENCE [LARGE SCALE GENOMIC DNA]</scope>
    <source>
        <strain evidence="3 4">DSM 101465</strain>
    </source>
</reference>
<evidence type="ECO:0000256" key="1">
    <source>
        <dbReference type="SAM" id="MobiDB-lite"/>
    </source>
</evidence>
<comment type="caution">
    <text evidence="3">The sequence shown here is derived from an EMBL/GenBank/DDBJ whole genome shotgun (WGS) entry which is preliminary data.</text>
</comment>
<evidence type="ECO:0000313" key="3">
    <source>
        <dbReference type="EMBL" id="MBB6169717.1"/>
    </source>
</evidence>
<feature type="domain" description="DUF4167" evidence="2">
    <location>
        <begin position="22"/>
        <end position="63"/>
    </location>
</feature>
<dbReference type="Proteomes" id="UP000588017">
    <property type="component" value="Unassembled WGS sequence"/>
</dbReference>